<protein>
    <recommendedName>
        <fullName evidence="4">PH domain-containing protein</fullName>
    </recommendedName>
</protein>
<feature type="compositionally biased region" description="Basic and acidic residues" evidence="1">
    <location>
        <begin position="110"/>
        <end position="123"/>
    </location>
</feature>
<accession>A0A9K3D677</accession>
<keyword evidence="3" id="KW-1185">Reference proteome</keyword>
<feature type="compositionally biased region" description="Basic and acidic residues" evidence="1">
    <location>
        <begin position="159"/>
        <end position="169"/>
    </location>
</feature>
<sequence>VAPIDRELLVATLFGRIFLAKHVEAQLHEGRVNGPYTQQSATKPVSLLRNPNSVTEASEDRSVLPPQVPFSPFPASLSQAPSGQGRVDPPLPSVSHMEARAVSEARPPVGKRERERESDREYSRLPPSLPRGLLPITVPPDQSVSQAYRHQDGMNTPRPADRDRQDDLSASKASLGAARPVTSASRSGTSVITLDPAPDGMDDEYGAILSPPTAGMVPQMQATREPAVQTPQDMRDRRVVASLAEPILVHKYMRGRDSFHLRQFWLSAPLMANHQVLAVSWDAPERGGRLTAPAAAVERRTLIIEAIQEGPGSAEMGDSITKRRGSLTGLMPGGDLGALCLTLEGVLGTDPAVSASARREVVSVVFASQTDFDAWVAGLKQLSGAE</sequence>
<feature type="compositionally biased region" description="Polar residues" evidence="1">
    <location>
        <begin position="182"/>
        <end position="192"/>
    </location>
</feature>
<evidence type="ECO:0000313" key="3">
    <source>
        <dbReference type="Proteomes" id="UP000265618"/>
    </source>
</evidence>
<dbReference type="AlphaFoldDB" id="A0A9K3D677"/>
<evidence type="ECO:0000313" key="2">
    <source>
        <dbReference type="EMBL" id="GIQ89889.1"/>
    </source>
</evidence>
<dbReference type="EMBL" id="BDIP01005545">
    <property type="protein sequence ID" value="GIQ89889.1"/>
    <property type="molecule type" value="Genomic_DNA"/>
</dbReference>
<gene>
    <name evidence="2" type="ORF">KIPB_012494</name>
</gene>
<proteinExistence type="predicted"/>
<evidence type="ECO:0008006" key="4">
    <source>
        <dbReference type="Google" id="ProtNLM"/>
    </source>
</evidence>
<name>A0A9K3D677_9EUKA</name>
<reference evidence="2 3" key="1">
    <citation type="journal article" date="2018" name="PLoS ONE">
        <title>The draft genome of Kipferlia bialata reveals reductive genome evolution in fornicate parasites.</title>
        <authorList>
            <person name="Tanifuji G."/>
            <person name="Takabayashi S."/>
            <person name="Kume K."/>
            <person name="Takagi M."/>
            <person name="Nakayama T."/>
            <person name="Kamikawa R."/>
            <person name="Inagaki Y."/>
            <person name="Hashimoto T."/>
        </authorList>
    </citation>
    <scope>NUCLEOTIDE SEQUENCE [LARGE SCALE GENOMIC DNA]</scope>
    <source>
        <strain evidence="2">NY0173</strain>
    </source>
</reference>
<organism evidence="2 3">
    <name type="scientific">Kipferlia bialata</name>
    <dbReference type="NCBI Taxonomy" id="797122"/>
    <lineage>
        <taxon>Eukaryota</taxon>
        <taxon>Metamonada</taxon>
        <taxon>Carpediemonas-like organisms</taxon>
        <taxon>Kipferlia</taxon>
    </lineage>
</organism>
<comment type="caution">
    <text evidence="2">The sequence shown here is derived from an EMBL/GenBank/DDBJ whole genome shotgun (WGS) entry which is preliminary data.</text>
</comment>
<dbReference type="Proteomes" id="UP000265618">
    <property type="component" value="Unassembled WGS sequence"/>
</dbReference>
<feature type="compositionally biased region" description="Low complexity" evidence="1">
    <location>
        <begin position="124"/>
        <end position="135"/>
    </location>
</feature>
<evidence type="ECO:0000256" key="1">
    <source>
        <dbReference type="SAM" id="MobiDB-lite"/>
    </source>
</evidence>
<feature type="region of interest" description="Disordered" evidence="1">
    <location>
        <begin position="52"/>
        <end position="214"/>
    </location>
</feature>
<feature type="non-terminal residue" evidence="2">
    <location>
        <position position="1"/>
    </location>
</feature>